<evidence type="ECO:0000259" key="10">
    <source>
        <dbReference type="Pfam" id="PF03807"/>
    </source>
</evidence>
<dbReference type="Pfam" id="PF03807">
    <property type="entry name" value="F420_oxidored"/>
    <property type="match status" value="1"/>
</dbReference>
<evidence type="ECO:0000256" key="9">
    <source>
        <dbReference type="RuleBase" id="RU003903"/>
    </source>
</evidence>
<gene>
    <name evidence="12" type="ORF">CONLIGDRAFT_674386</name>
</gene>
<dbReference type="STRING" id="1408157.A0A1J7I870"/>
<dbReference type="Pfam" id="PF14748">
    <property type="entry name" value="P5CR_dimer"/>
    <property type="match status" value="1"/>
</dbReference>
<proteinExistence type="inferred from homology"/>
<dbReference type="FunFam" id="3.40.50.720:FF:000105">
    <property type="entry name" value="Pyrroline-5-carboxylate reductase"/>
    <property type="match status" value="1"/>
</dbReference>
<dbReference type="InterPro" id="IPR028939">
    <property type="entry name" value="P5C_Rdtase_cat_N"/>
</dbReference>
<feature type="binding site" evidence="8">
    <location>
        <position position="61"/>
    </location>
    <ligand>
        <name>NADPH</name>
        <dbReference type="ChEBI" id="CHEBI:57783"/>
    </ligand>
</feature>
<dbReference type="UniPathway" id="UPA00098">
    <property type="reaction ID" value="UER00361"/>
</dbReference>
<keyword evidence="4 9" id="KW-0028">Amino-acid biosynthesis</keyword>
<dbReference type="Gene3D" id="3.40.50.720">
    <property type="entry name" value="NAD(P)-binding Rossmann-like Domain"/>
    <property type="match status" value="1"/>
</dbReference>
<evidence type="ECO:0000256" key="8">
    <source>
        <dbReference type="PIRSR" id="PIRSR000193-1"/>
    </source>
</evidence>
<feature type="binding site" evidence="8">
    <location>
        <begin position="74"/>
        <end position="77"/>
    </location>
    <ligand>
        <name>NADP(+)</name>
        <dbReference type="ChEBI" id="CHEBI:58349"/>
    </ligand>
</feature>
<dbReference type="EMBL" id="KV875106">
    <property type="protein sequence ID" value="OIW23555.1"/>
    <property type="molecule type" value="Genomic_DNA"/>
</dbReference>
<feature type="domain" description="Pyrroline-5-carboxylate reductase dimerisation" evidence="11">
    <location>
        <begin position="176"/>
        <end position="280"/>
    </location>
</feature>
<evidence type="ECO:0000256" key="1">
    <source>
        <dbReference type="ARBA" id="ARBA00005205"/>
    </source>
</evidence>
<keyword evidence="3" id="KW-0963">Cytoplasm</keyword>
<dbReference type="PIRSF" id="PIRSF000193">
    <property type="entry name" value="Pyrrol-5-carb_rd"/>
    <property type="match status" value="1"/>
</dbReference>
<accession>A0A1J7I870</accession>
<dbReference type="Proteomes" id="UP000182658">
    <property type="component" value="Unassembled WGS sequence"/>
</dbReference>
<dbReference type="InterPro" id="IPR008927">
    <property type="entry name" value="6-PGluconate_DH-like_C_sf"/>
</dbReference>
<evidence type="ECO:0000259" key="11">
    <source>
        <dbReference type="Pfam" id="PF14748"/>
    </source>
</evidence>
<dbReference type="GO" id="GO:0055129">
    <property type="term" value="P:L-proline biosynthetic process"/>
    <property type="evidence" value="ECO:0007669"/>
    <property type="project" value="UniProtKB-UniPathway"/>
</dbReference>
<dbReference type="SUPFAM" id="SSF48179">
    <property type="entry name" value="6-phosphogluconate dehydrogenase C-terminal domain-like"/>
    <property type="match status" value="1"/>
</dbReference>
<dbReference type="EC" id="1.5.1.2" evidence="9"/>
<keyword evidence="7 9" id="KW-0560">Oxidoreductase</keyword>
<dbReference type="NCBIfam" id="TIGR00112">
    <property type="entry name" value="proC"/>
    <property type="match status" value="1"/>
</dbReference>
<sequence length="286" mass="29683">MPQIQDCKICFIGGGNMGAAIIGGLLAKGSASKANIVVAEPWDVNRAKVEAQLGVHTTTSNAEAAADADVLVLAVKPQVARDVCRELAASWGSDRQQLPLVVSIVAGITMTSLSAWFATADGRAPKVARVMPNTPALSGEGASGAFAGEGVTAEERELVDVLLGSFSKVTEWVDREELIDVVTGLSGSGPAYFFALVEHMVTSATALGLPREQAERLAKQTCFGAGKMLVSQSESPAQLRINVTSPKGTTEAALKSFNESGFPEIVDKAVKAATSRAEELGKVLGA</sequence>
<evidence type="ECO:0000313" key="12">
    <source>
        <dbReference type="EMBL" id="OIW23555.1"/>
    </source>
</evidence>
<dbReference type="PANTHER" id="PTHR11645:SF0">
    <property type="entry name" value="PYRROLINE-5-CARBOXYLATE REDUCTASE 3"/>
    <property type="match status" value="1"/>
</dbReference>
<keyword evidence="6 8" id="KW-0521">NADP</keyword>
<evidence type="ECO:0000256" key="4">
    <source>
        <dbReference type="ARBA" id="ARBA00022605"/>
    </source>
</evidence>
<dbReference type="InParanoid" id="A0A1J7I870"/>
<keyword evidence="5 9" id="KW-0641">Proline biosynthesis</keyword>
<reference evidence="12 13" key="1">
    <citation type="submission" date="2016-10" db="EMBL/GenBank/DDBJ databases">
        <title>Draft genome sequence of Coniochaeta ligniaria NRRL30616, a lignocellulolytic fungus for bioabatement of inhibitors in plant biomass hydrolysates.</title>
        <authorList>
            <consortium name="DOE Joint Genome Institute"/>
            <person name="Jimenez D.J."/>
            <person name="Hector R.E."/>
            <person name="Riley R."/>
            <person name="Sun H."/>
            <person name="Grigoriev I.V."/>
            <person name="Van Elsas J.D."/>
            <person name="Nichols N.N."/>
        </authorList>
    </citation>
    <scope>NUCLEOTIDE SEQUENCE [LARGE SCALE GENOMIC DNA]</scope>
    <source>
        <strain evidence="12 13">NRRL 30616</strain>
    </source>
</reference>
<comment type="similarity">
    <text evidence="2 9">Belongs to the pyrroline-5-carboxylate reductase family.</text>
</comment>
<dbReference type="PROSITE" id="PS00521">
    <property type="entry name" value="P5CR"/>
    <property type="match status" value="1"/>
</dbReference>
<comment type="pathway">
    <text evidence="1 9">Amino-acid biosynthesis; L-proline biosynthesis; L-proline from L-glutamate 5-semialdehyde: step 1/1.</text>
</comment>
<evidence type="ECO:0000256" key="5">
    <source>
        <dbReference type="ARBA" id="ARBA00022650"/>
    </source>
</evidence>
<dbReference type="Gene3D" id="1.10.3730.10">
    <property type="entry name" value="ProC C-terminal domain-like"/>
    <property type="match status" value="1"/>
</dbReference>
<dbReference type="InterPro" id="IPR029036">
    <property type="entry name" value="P5CR_dimer"/>
</dbReference>
<dbReference type="PANTHER" id="PTHR11645">
    <property type="entry name" value="PYRROLINE-5-CARBOXYLATE REDUCTASE"/>
    <property type="match status" value="1"/>
</dbReference>
<dbReference type="HAMAP" id="MF_01925">
    <property type="entry name" value="P5C_reductase"/>
    <property type="match status" value="1"/>
</dbReference>
<feature type="domain" description="Pyrroline-5-carboxylate reductase catalytic N-terminal" evidence="10">
    <location>
        <begin position="8"/>
        <end position="107"/>
    </location>
</feature>
<dbReference type="GO" id="GO:0004735">
    <property type="term" value="F:pyrroline-5-carboxylate reductase activity"/>
    <property type="evidence" value="ECO:0007669"/>
    <property type="project" value="UniProtKB-EC"/>
</dbReference>
<comment type="catalytic activity">
    <reaction evidence="9">
        <text>L-proline + NADP(+) = (S)-1-pyrroline-5-carboxylate + NADPH + 2 H(+)</text>
        <dbReference type="Rhea" id="RHEA:14109"/>
        <dbReference type="ChEBI" id="CHEBI:15378"/>
        <dbReference type="ChEBI" id="CHEBI:17388"/>
        <dbReference type="ChEBI" id="CHEBI:57783"/>
        <dbReference type="ChEBI" id="CHEBI:58349"/>
        <dbReference type="ChEBI" id="CHEBI:60039"/>
        <dbReference type="EC" id="1.5.1.2"/>
    </reaction>
</comment>
<evidence type="ECO:0000256" key="3">
    <source>
        <dbReference type="ARBA" id="ARBA00022490"/>
    </source>
</evidence>
<protein>
    <recommendedName>
        <fullName evidence="9">Pyrroline-5-carboxylate reductase</fullName>
        <ecNumber evidence="9">1.5.1.2</ecNumber>
    </recommendedName>
</protein>
<dbReference type="FunFam" id="1.10.3730.10:FF:000001">
    <property type="entry name" value="Pyrroline-5-carboxylate reductase"/>
    <property type="match status" value="1"/>
</dbReference>
<dbReference type="SUPFAM" id="SSF51735">
    <property type="entry name" value="NAD(P)-binding Rossmann-fold domains"/>
    <property type="match status" value="1"/>
</dbReference>
<evidence type="ECO:0000313" key="13">
    <source>
        <dbReference type="Proteomes" id="UP000182658"/>
    </source>
</evidence>
<name>A0A1J7I870_9PEZI</name>
<dbReference type="InterPro" id="IPR000304">
    <property type="entry name" value="Pyrroline-COOH_reductase"/>
</dbReference>
<evidence type="ECO:0000256" key="6">
    <source>
        <dbReference type="ARBA" id="ARBA00022857"/>
    </source>
</evidence>
<dbReference type="AlphaFoldDB" id="A0A1J7I870"/>
<dbReference type="InterPro" id="IPR053790">
    <property type="entry name" value="P5CR-like_CS"/>
</dbReference>
<organism evidence="12 13">
    <name type="scientific">Coniochaeta ligniaria NRRL 30616</name>
    <dbReference type="NCBI Taxonomy" id="1408157"/>
    <lineage>
        <taxon>Eukaryota</taxon>
        <taxon>Fungi</taxon>
        <taxon>Dikarya</taxon>
        <taxon>Ascomycota</taxon>
        <taxon>Pezizomycotina</taxon>
        <taxon>Sordariomycetes</taxon>
        <taxon>Sordariomycetidae</taxon>
        <taxon>Coniochaetales</taxon>
        <taxon>Coniochaetaceae</taxon>
        <taxon>Coniochaeta</taxon>
    </lineage>
</organism>
<dbReference type="InterPro" id="IPR036291">
    <property type="entry name" value="NAD(P)-bd_dom_sf"/>
</dbReference>
<evidence type="ECO:0000256" key="7">
    <source>
        <dbReference type="ARBA" id="ARBA00023002"/>
    </source>
</evidence>
<dbReference type="OrthoDB" id="10263291at2759"/>
<keyword evidence="13" id="KW-1185">Reference proteome</keyword>
<evidence type="ECO:0000256" key="2">
    <source>
        <dbReference type="ARBA" id="ARBA00005525"/>
    </source>
</evidence>
<feature type="binding site" evidence="8">
    <location>
        <begin position="12"/>
        <end position="17"/>
    </location>
    <ligand>
        <name>NADP(+)</name>
        <dbReference type="ChEBI" id="CHEBI:58349"/>
    </ligand>
</feature>